<evidence type="ECO:0000313" key="2">
    <source>
        <dbReference type="EMBL" id="KIS66942.1"/>
    </source>
</evidence>
<feature type="region of interest" description="Disordered" evidence="1">
    <location>
        <begin position="308"/>
        <end position="338"/>
    </location>
</feature>
<dbReference type="InParanoid" id="A0A0D1BYM6"/>
<protein>
    <submittedName>
        <fullName evidence="2">Uncharacterized protein</fullName>
    </submittedName>
</protein>
<accession>A0A0D1BYM6</accession>
<dbReference type="GeneID" id="23565533"/>
<evidence type="ECO:0000313" key="3">
    <source>
        <dbReference type="Proteomes" id="UP000000561"/>
    </source>
</evidence>
<dbReference type="OrthoDB" id="2554681at2759"/>
<dbReference type="Proteomes" id="UP000000561">
    <property type="component" value="Chromosome 16"/>
</dbReference>
<dbReference type="RefSeq" id="XP_011391471.1">
    <property type="nucleotide sequence ID" value="XM_011393169.1"/>
</dbReference>
<keyword evidence="3" id="KW-1185">Reference proteome</keyword>
<reference evidence="2 3" key="1">
    <citation type="journal article" date="2006" name="Nature">
        <title>Insights from the genome of the biotrophic fungal plant pathogen Ustilago maydis.</title>
        <authorList>
            <person name="Kamper J."/>
            <person name="Kahmann R."/>
            <person name="Bolker M."/>
            <person name="Ma L.J."/>
            <person name="Brefort T."/>
            <person name="Saville B.J."/>
            <person name="Banuett F."/>
            <person name="Kronstad J.W."/>
            <person name="Gold S.E."/>
            <person name="Muller O."/>
            <person name="Perlin M.H."/>
            <person name="Wosten H.A."/>
            <person name="de Vries R."/>
            <person name="Ruiz-Herrera J."/>
            <person name="Reynaga-Pena C.G."/>
            <person name="Snetselaar K."/>
            <person name="McCann M."/>
            <person name="Perez-Martin J."/>
            <person name="Feldbrugge M."/>
            <person name="Basse C.W."/>
            <person name="Steinberg G."/>
            <person name="Ibeas J.I."/>
            <person name="Holloman W."/>
            <person name="Guzman P."/>
            <person name="Farman M."/>
            <person name="Stajich J.E."/>
            <person name="Sentandreu R."/>
            <person name="Gonzalez-Prieto J.M."/>
            <person name="Kennell J.C."/>
            <person name="Molina L."/>
            <person name="Schirawski J."/>
            <person name="Mendoza-Mendoza A."/>
            <person name="Greilinger D."/>
            <person name="Munch K."/>
            <person name="Rossel N."/>
            <person name="Scherer M."/>
            <person name="Vranes M."/>
            <person name="Ladendorf O."/>
            <person name="Vincon V."/>
            <person name="Fuchs U."/>
            <person name="Sandrock B."/>
            <person name="Meng S."/>
            <person name="Ho E.C."/>
            <person name="Cahill M.J."/>
            <person name="Boyce K.J."/>
            <person name="Klose J."/>
            <person name="Klosterman S.J."/>
            <person name="Deelstra H.J."/>
            <person name="Ortiz-Castellanos L."/>
            <person name="Li W."/>
            <person name="Sanchez-Alonso P."/>
            <person name="Schreier P.H."/>
            <person name="Hauser-Hahn I."/>
            <person name="Vaupel M."/>
            <person name="Koopmann E."/>
            <person name="Friedrich G."/>
            <person name="Voss H."/>
            <person name="Schluter T."/>
            <person name="Margolis J."/>
            <person name="Platt D."/>
            <person name="Swimmer C."/>
            <person name="Gnirke A."/>
            <person name="Chen F."/>
            <person name="Vysotskaia V."/>
            <person name="Mannhaupt G."/>
            <person name="Guldener U."/>
            <person name="Munsterkotter M."/>
            <person name="Haase D."/>
            <person name="Oesterheld M."/>
            <person name="Mewes H.W."/>
            <person name="Mauceli E.W."/>
            <person name="DeCaprio D."/>
            <person name="Wade C.M."/>
            <person name="Butler J."/>
            <person name="Young S."/>
            <person name="Jaffe D.B."/>
            <person name="Calvo S."/>
            <person name="Nusbaum C."/>
            <person name="Galagan J."/>
            <person name="Birren B.W."/>
        </authorList>
    </citation>
    <scope>NUCLEOTIDE SEQUENCE [LARGE SCALE GENOMIC DNA]</scope>
    <source>
        <strain evidence="3">DSM 14603 / FGSC 9021 / UM521</strain>
    </source>
</reference>
<name>A0A0D1BYM6_MYCMD</name>
<evidence type="ECO:0000256" key="1">
    <source>
        <dbReference type="SAM" id="MobiDB-lite"/>
    </source>
</evidence>
<gene>
    <name evidence="2" type="ORF">UMAG_05724</name>
</gene>
<dbReference type="VEuPathDB" id="FungiDB:UMAG_05724"/>
<sequence>MEKIGGSPTWLKLSSHLGVHLHVSLTNVPSEKSMHYASIISQLEGPGQHLIVTATIEAPDQASLVLDHRCTWAIVKPILDDIHSLRDGWLKISDLLVRPLSDLGNTEVADQLGQAVLLTLVPVSVPDDLTNIRCLRVHLEWIDSRAQRVVPLQQLFQLPSLPLHLRDLLSQLSSRLLIQVLLRDASMAKLYHRSWQQRQQQTVPLINSIAASLRSLLSLSSKQAHLEPLLQQIRLSPTIPSAISLANVLTKLDLSHHSPCVPLSSTVRRAARQCNQFGCTDMPALEFAPDLGDVELGWIVAEHEKFAAASSDDDKDDDEISHISFAPEHDQDESSADSGWTEILQNSANDGCHELTNEVHLQTPSDLNCIESAPCTCSSAAQDVFGNQYLISRALQTDVDWIREM</sequence>
<dbReference type="KEGG" id="uma:UMAG_05724"/>
<organism evidence="2 3">
    <name type="scientific">Mycosarcoma maydis</name>
    <name type="common">Corn smut fungus</name>
    <name type="synonym">Ustilago maydis</name>
    <dbReference type="NCBI Taxonomy" id="5270"/>
    <lineage>
        <taxon>Eukaryota</taxon>
        <taxon>Fungi</taxon>
        <taxon>Dikarya</taxon>
        <taxon>Basidiomycota</taxon>
        <taxon>Ustilaginomycotina</taxon>
        <taxon>Ustilaginomycetes</taxon>
        <taxon>Ustilaginales</taxon>
        <taxon>Ustilaginaceae</taxon>
        <taxon>Mycosarcoma</taxon>
    </lineage>
</organism>
<dbReference type="eggNOG" id="ENOG502RDQB">
    <property type="taxonomic scope" value="Eukaryota"/>
</dbReference>
<dbReference type="AlphaFoldDB" id="A0A0D1BYM6"/>
<proteinExistence type="predicted"/>
<dbReference type="EMBL" id="CM003155">
    <property type="protein sequence ID" value="KIS66942.1"/>
    <property type="molecule type" value="Genomic_DNA"/>
</dbReference>